<evidence type="ECO:0000256" key="3">
    <source>
        <dbReference type="ARBA" id="ARBA00022898"/>
    </source>
</evidence>
<dbReference type="Gene3D" id="3.40.640.10">
    <property type="entry name" value="Type I PLP-dependent aspartate aminotransferase-like (Major domain)"/>
    <property type="match status" value="1"/>
</dbReference>
<comment type="caution">
    <text evidence="6">The sequence shown here is derived from an EMBL/GenBank/DDBJ whole genome shotgun (WGS) entry which is preliminary data.</text>
</comment>
<evidence type="ECO:0000313" key="6">
    <source>
        <dbReference type="EMBL" id="MDY0883828.1"/>
    </source>
</evidence>
<gene>
    <name evidence="6" type="ORF">SMD27_13325</name>
</gene>
<dbReference type="CDD" id="cd00610">
    <property type="entry name" value="OAT_like"/>
    <property type="match status" value="1"/>
</dbReference>
<feature type="domain" description="M23ase beta-sheet core" evidence="4">
    <location>
        <begin position="445"/>
        <end position="543"/>
    </location>
</feature>
<dbReference type="Pfam" id="PF01636">
    <property type="entry name" value="APH"/>
    <property type="match status" value="1"/>
</dbReference>
<dbReference type="PROSITE" id="PS00600">
    <property type="entry name" value="AA_TRANSFER_CLASS_3"/>
    <property type="match status" value="1"/>
</dbReference>
<dbReference type="PANTHER" id="PTHR45688:SF13">
    <property type="entry name" value="ALANINE--GLYOXYLATE AMINOTRANSFERASE 2-LIKE"/>
    <property type="match status" value="1"/>
</dbReference>
<dbReference type="Gene3D" id="3.90.1200.10">
    <property type="match status" value="1"/>
</dbReference>
<keyword evidence="6" id="KW-0808">Transferase</keyword>
<dbReference type="InterPro" id="IPR011055">
    <property type="entry name" value="Dup_hybrid_motif"/>
</dbReference>
<dbReference type="InterPro" id="IPR005814">
    <property type="entry name" value="Aminotrans_3"/>
</dbReference>
<evidence type="ECO:0000256" key="2">
    <source>
        <dbReference type="ARBA" id="ARBA00008954"/>
    </source>
</evidence>
<dbReference type="GO" id="GO:0008483">
    <property type="term" value="F:transaminase activity"/>
    <property type="evidence" value="ECO:0007669"/>
    <property type="project" value="UniProtKB-KW"/>
</dbReference>
<evidence type="ECO:0000313" key="7">
    <source>
        <dbReference type="Proteomes" id="UP001279642"/>
    </source>
</evidence>
<dbReference type="InterPro" id="IPR016047">
    <property type="entry name" value="M23ase_b-sheet_dom"/>
</dbReference>
<dbReference type="InterPro" id="IPR002575">
    <property type="entry name" value="Aminoglycoside_PTrfase"/>
</dbReference>
<keyword evidence="3" id="KW-0663">Pyridoxal phosphate</keyword>
<dbReference type="InterPro" id="IPR011009">
    <property type="entry name" value="Kinase-like_dom_sf"/>
</dbReference>
<accession>A0ABU5EBS1</accession>
<dbReference type="SUPFAM" id="SSF56112">
    <property type="entry name" value="Protein kinase-like (PK-like)"/>
    <property type="match status" value="1"/>
</dbReference>
<dbReference type="Pfam" id="PF00202">
    <property type="entry name" value="Aminotran_3"/>
    <property type="match status" value="1"/>
</dbReference>
<dbReference type="NCBIfam" id="NF004799">
    <property type="entry name" value="PRK06148.1"/>
    <property type="match status" value="1"/>
</dbReference>
<keyword evidence="6" id="KW-0032">Aminotransferase</keyword>
<keyword evidence="7" id="KW-1185">Reference proteome</keyword>
<dbReference type="Pfam" id="PF01551">
    <property type="entry name" value="Peptidase_M23"/>
    <property type="match status" value="1"/>
</dbReference>
<feature type="domain" description="Aminoglycoside phosphotransferase" evidence="5">
    <location>
        <begin position="34"/>
        <end position="272"/>
    </location>
</feature>
<dbReference type="InterPro" id="IPR015421">
    <property type="entry name" value="PyrdxlP-dep_Trfase_major"/>
</dbReference>
<organism evidence="6 7">
    <name type="scientific">Dongia soli</name>
    <dbReference type="NCBI Taxonomy" id="600628"/>
    <lineage>
        <taxon>Bacteria</taxon>
        <taxon>Pseudomonadati</taxon>
        <taxon>Pseudomonadota</taxon>
        <taxon>Alphaproteobacteria</taxon>
        <taxon>Rhodospirillales</taxon>
        <taxon>Dongiaceae</taxon>
        <taxon>Dongia</taxon>
    </lineage>
</organism>
<proteinExistence type="inferred from homology"/>
<dbReference type="Proteomes" id="UP001279642">
    <property type="component" value="Unassembled WGS sequence"/>
</dbReference>
<dbReference type="InterPro" id="IPR015424">
    <property type="entry name" value="PyrdxlP-dep_Trfase"/>
</dbReference>
<evidence type="ECO:0000259" key="4">
    <source>
        <dbReference type="Pfam" id="PF01551"/>
    </source>
</evidence>
<dbReference type="RefSeq" id="WP_320508894.1">
    <property type="nucleotide sequence ID" value="NZ_JAXCLW010000003.1"/>
</dbReference>
<name>A0ABU5EBS1_9PROT</name>
<comment type="cofactor">
    <cofactor evidence="1">
        <name>pyridoxal 5'-phosphate</name>
        <dbReference type="ChEBI" id="CHEBI:597326"/>
    </cofactor>
</comment>
<dbReference type="SUPFAM" id="SSF53383">
    <property type="entry name" value="PLP-dependent transferases"/>
    <property type="match status" value="1"/>
</dbReference>
<sequence>MDQPASILSSPPPAFTLAQIGDIAKRVYGLSGRLSPLDSERDQNVKLVETDGTAWILKIANALEQPDRLEFQCAMLQHLATVDPSLPVPHIRRSLDGRLLAQVEGTDGVRHFVRLVGYLPGEPFAQAVKTPQLLGSLGDLLGRMDAALQSFGHPGAFCDLDWDIRQAGRSRSRLHHIDDAADRELVESFLNRFDEKVAARLQRLRASVIHNDPNDYNLLVDAPGAAITGIIDFGDAMHSALIGELAIACAYAILDSDAPLTAAGQIVAAYHRHLPLQEAEIDLLYDLIAMRLVTSVTISASRRERAKDNAYLSISEGPAWTLLRQLGAMNPVLATGILRRACGFEAVVGAKKTVQWIKNNHSKFAAIFDRHPALSEKGLVPLGRKTDAIAIASADKRPDEAQAIWARMAAQHGVELGIGPWGEERSIYSSPAFVSLLDKRSRRTVHIGLDLFVAPDSVLHAPLDGIVKDIYVSEEPLDYGCAILLEHEPEPGLRFFSLWGHLASKTTKRLKLGARVAAGEVFAWIGDTHENGNWLPHLHLQLVTYEPASAAETIGVGESAYLDVWADLFPDPRYLAGLSDEVFDQTGREVEEIVTARRQQLLRNLSISYRQPLKIVRGDGVWLIDAQGRAYLDCYNNVAHLGHSHPEIIEVLARQAALLNTNTRYLHDTIIDYAERLTATLPAPLRVCGFVCTGSEANDLALRMAGAHTGKRDMVALDWAYHGHLSSLIEISPYKYKRKGGAGKPDHVWEAALPDSYRAPADWPVAEHGIRFAQSVRDRLAAMAAQGRKPAGFIAESMPSVGGQIVLPPGYLKEVYRDIRAAGGLVIADEVQVGFGRIGTHMWAFESQGVVPDIVTMGKPIGNGHPLAALVTTAEIADSFANGMEYFNTFGGNAVSCAIGLKVLEIIERDHLRQNALNIGNDLIARMQRLAERYPEIGDVRGSGLFLGLDLVEDRASKNPATERAGRIVQKARELGVLMGTDGPYDNVIKLRPAMIFSQANADHLMQVLETAFAEA</sequence>
<dbReference type="EMBL" id="JAXCLW010000003">
    <property type="protein sequence ID" value="MDY0883828.1"/>
    <property type="molecule type" value="Genomic_DNA"/>
</dbReference>
<dbReference type="Gene3D" id="3.90.1150.10">
    <property type="entry name" value="Aspartate Aminotransferase, domain 1"/>
    <property type="match status" value="1"/>
</dbReference>
<comment type="similarity">
    <text evidence="2">Belongs to the class-III pyridoxal-phosphate-dependent aminotransferase family.</text>
</comment>
<evidence type="ECO:0000259" key="5">
    <source>
        <dbReference type="Pfam" id="PF01636"/>
    </source>
</evidence>
<protein>
    <submittedName>
        <fullName evidence="6">Aminotransferase class III-fold pyridoxal phosphate-dependent enzyme</fullName>
    </submittedName>
</protein>
<evidence type="ECO:0000256" key="1">
    <source>
        <dbReference type="ARBA" id="ARBA00001933"/>
    </source>
</evidence>
<dbReference type="InterPro" id="IPR049704">
    <property type="entry name" value="Aminotrans_3_PPA_site"/>
</dbReference>
<dbReference type="PANTHER" id="PTHR45688">
    <property type="match status" value="1"/>
</dbReference>
<dbReference type="CDD" id="cd12797">
    <property type="entry name" value="M23_peptidase"/>
    <property type="match status" value="1"/>
</dbReference>
<dbReference type="SUPFAM" id="SSF51261">
    <property type="entry name" value="Duplicated hybrid motif"/>
    <property type="match status" value="1"/>
</dbReference>
<reference evidence="6 7" key="1">
    <citation type="journal article" date="2016" name="Antonie Van Leeuwenhoek">
        <title>Dongia soli sp. nov., isolated from soil from Dokdo, Korea.</title>
        <authorList>
            <person name="Kim D.U."/>
            <person name="Lee H."/>
            <person name="Kim H."/>
            <person name="Kim S.G."/>
            <person name="Ka J.O."/>
        </authorList>
    </citation>
    <scope>NUCLEOTIDE SEQUENCE [LARGE SCALE GENOMIC DNA]</scope>
    <source>
        <strain evidence="6 7">D78</strain>
    </source>
</reference>
<dbReference type="InterPro" id="IPR015422">
    <property type="entry name" value="PyrdxlP-dep_Trfase_small"/>
</dbReference>
<dbReference type="Gene3D" id="2.70.70.10">
    <property type="entry name" value="Glucose Permease (Domain IIA)"/>
    <property type="match status" value="1"/>
</dbReference>